<dbReference type="EC" id="2.7.7.7" evidence="1"/>
<dbReference type="GO" id="GO:0008408">
    <property type="term" value="F:3'-5' exonuclease activity"/>
    <property type="evidence" value="ECO:0007669"/>
    <property type="project" value="InterPro"/>
</dbReference>
<feature type="domain" description="Polymerase/histidinol phosphatase N-terminal" evidence="9">
    <location>
        <begin position="108"/>
        <end position="175"/>
    </location>
</feature>
<dbReference type="NCBIfam" id="NF004226">
    <property type="entry name" value="PRK05673.1"/>
    <property type="match status" value="1"/>
</dbReference>
<feature type="region of interest" description="Disordered" evidence="8">
    <location>
        <begin position="1277"/>
        <end position="1309"/>
    </location>
</feature>
<dbReference type="Proteomes" id="UP000886829">
    <property type="component" value="Unassembled WGS sequence"/>
</dbReference>
<dbReference type="GO" id="GO:0006260">
    <property type="term" value="P:DNA replication"/>
    <property type="evidence" value="ECO:0007669"/>
    <property type="project" value="UniProtKB-KW"/>
</dbReference>
<dbReference type="SMART" id="SM00481">
    <property type="entry name" value="POLIIIAc"/>
    <property type="match status" value="1"/>
</dbReference>
<protein>
    <recommendedName>
        <fullName evidence="2">DNA polymerase III subunit alpha</fullName>
        <ecNumber evidence="1">2.7.7.7</ecNumber>
    </recommendedName>
</protein>
<dbReference type="PANTHER" id="PTHR32294">
    <property type="entry name" value="DNA POLYMERASE III SUBUNIT ALPHA"/>
    <property type="match status" value="1"/>
</dbReference>
<reference evidence="10" key="2">
    <citation type="submission" date="2021-04" db="EMBL/GenBank/DDBJ databases">
        <authorList>
            <person name="Gilroy R."/>
        </authorList>
    </citation>
    <scope>NUCLEOTIDE SEQUENCE</scope>
    <source>
        <strain evidence="10">USASDec5-558</strain>
    </source>
</reference>
<dbReference type="SUPFAM" id="SSF89550">
    <property type="entry name" value="PHP domain-like"/>
    <property type="match status" value="2"/>
</dbReference>
<dbReference type="Pfam" id="PF14579">
    <property type="entry name" value="HHH_6"/>
    <property type="match status" value="1"/>
</dbReference>
<name>A0A9D2B1F4_9GAMM</name>
<evidence type="ECO:0000256" key="3">
    <source>
        <dbReference type="ARBA" id="ARBA00022679"/>
    </source>
</evidence>
<dbReference type="PANTHER" id="PTHR32294:SF0">
    <property type="entry name" value="DNA POLYMERASE III SUBUNIT ALPHA"/>
    <property type="match status" value="1"/>
</dbReference>
<evidence type="ECO:0000256" key="8">
    <source>
        <dbReference type="SAM" id="MobiDB-lite"/>
    </source>
</evidence>
<dbReference type="InterPro" id="IPR040982">
    <property type="entry name" value="DNA_pol3_finger"/>
</dbReference>
<sequence length="1362" mass="152335">MLWSQIRQSLFAPMHLQAAAGNAGAGSGDKHERPPIVSPDKGEPLDFDHMDLHTIVGPELTDFHDPQKAAELSQVNFECSTVSNNLPEAAINAAYEQGALTEAQLSYIPLHVHSDYSIRDGLESVEAIAKQAAKLKIPAIALTDWTNICGYIKFYTACKNNGIKPIMGADLVVEEPWAANLTGGSNSEENRTFRVTVLAMDHIGKQNLYDLLSNAWLRSDAGAFNATTKLSELAYYNKGLILLNGFRGDIARLAADHQDKLLAERLQFYLHYYGDRFCFEITRTNREGESSFENTALNLCMQYHIAPVATNDTCFLYGENSIGEDGISDYQVHDVRVSIQNGCLRGSKEMARLYSKEQYLKTPQEMRILFNDLPEAIINTRMIAERCTVELELDKPRLPRYDTGSLTPAECLREEAHKGLEQRLAFLYPDPKVREEQRPRYIKRLETELDVIIKMDFPGYFLIVMEFIQWSKDHGVPVGPGRGSGGGSLVAYALKITDFDPMAFDLLFERFLNPERVSMPDFDVDFCQRNREKTLEHVKQNYGLNSVSQIAAFGTMAPKAAIKDVGRALGMTYGSVDYVAKLLPTMPNLTFQAAMGFDKKGNPCDSVAPDFLNLYNQAKSNDDKARIELIHYAMRLEGVIKIIGKHAAGVVISPTRTAEFSPLMLDSDGNPITQFDKKDVEHAGLVKFDFLGLTTLTIIQDALDMINARKKRLNQPLVDVHAIPYDDPESFAVLQQGETTAVFQLESDGMRKLIGQMKPDRFDDMIALVALYRPGPIKSGMVDHFVKRKHGEEEVCYPAPDFQDLDLKPILDSTYGVIVYQEQVMQIAQVLAGYSLGGADILRRAMGKKNPAEMAGQRSVFKEGAAKKGKDTTIAMKIFDQVEMFAEYGFNKSHSAAYALVAWWTLYLKVHYPAEFLAAMMTADRQRTEKLVSYIAECYRLGIKVNPPDVNVGKFDFTVADDGSIIYGLGAIKGIGEELVEQIVATREQEKGFNSFFDFVAKVGTQRLNKKSIEALIYSGALDSLGASRALMHANLTKAQDYATQVNEDQATGQGDLFAAFDELEESTDPEFTPCAPWPEKYRLNQEKQMLGLYLSGHPINAYRQELKAYCTNTLNKLHPGSYDRPSVDTVAGVVIHINDRVSKKDGKKFYIITIDDSTSQLTLPLYGSQADDFGRILAERDEAQEQRKQSAPVDMDPSMLCPAPLIVISTIKIFNAEEGTRVRVQNIETLETKRRQKARSITINLSKNMYEQHHELINKLVLRNLLSVQRITQELQQKGLPPRSQLPNPPAPSNISSSRIHNQNQFERSTEVNVDEGCTLSIMIDNIRLKLANLTYRIQPSDDLIEGIRDLAGPDSIAIGY</sequence>
<gene>
    <name evidence="10" type="primary">dnaE</name>
    <name evidence="10" type="ORF">H9850_09105</name>
</gene>
<dbReference type="Gene3D" id="1.10.150.870">
    <property type="match status" value="1"/>
</dbReference>
<accession>A0A9D2B1F4</accession>
<dbReference type="Pfam" id="PF07733">
    <property type="entry name" value="DNA_pol3_alpha"/>
    <property type="match status" value="1"/>
</dbReference>
<keyword evidence="6" id="KW-0239">DNA-directed DNA polymerase</keyword>
<dbReference type="InterPro" id="IPR004805">
    <property type="entry name" value="DnaE2/DnaE/PolC"/>
</dbReference>
<reference evidence="10" key="1">
    <citation type="journal article" date="2021" name="PeerJ">
        <title>Extensive microbial diversity within the chicken gut microbiome revealed by metagenomics and culture.</title>
        <authorList>
            <person name="Gilroy R."/>
            <person name="Ravi A."/>
            <person name="Getino M."/>
            <person name="Pursley I."/>
            <person name="Horton D.L."/>
            <person name="Alikhan N.F."/>
            <person name="Baker D."/>
            <person name="Gharbi K."/>
            <person name="Hall N."/>
            <person name="Watson M."/>
            <person name="Adriaenssens E.M."/>
            <person name="Foster-Nyarko E."/>
            <person name="Jarju S."/>
            <person name="Secka A."/>
            <person name="Antonio M."/>
            <person name="Oren A."/>
            <person name="Chaudhuri R.R."/>
            <person name="La Ragione R."/>
            <person name="Hildebrand F."/>
            <person name="Pallen M.J."/>
        </authorList>
    </citation>
    <scope>NUCLEOTIDE SEQUENCE</scope>
    <source>
        <strain evidence="10">USASDec5-558</strain>
    </source>
</reference>
<evidence type="ECO:0000256" key="7">
    <source>
        <dbReference type="ARBA" id="ARBA00049244"/>
    </source>
</evidence>
<dbReference type="InterPro" id="IPR029460">
    <property type="entry name" value="DNAPol_HHH"/>
</dbReference>
<dbReference type="Pfam" id="PF02811">
    <property type="entry name" value="PHP"/>
    <property type="match status" value="1"/>
</dbReference>
<dbReference type="InterPro" id="IPR016195">
    <property type="entry name" value="Pol/histidinol_Pase-like"/>
</dbReference>
<organism evidence="10 11">
    <name type="scientific">Candidatus Anaerobiospirillum pullistercoris</name>
    <dbReference type="NCBI Taxonomy" id="2838452"/>
    <lineage>
        <taxon>Bacteria</taxon>
        <taxon>Pseudomonadati</taxon>
        <taxon>Pseudomonadota</taxon>
        <taxon>Gammaproteobacteria</taxon>
        <taxon>Aeromonadales</taxon>
        <taxon>Succinivibrionaceae</taxon>
        <taxon>Anaerobiospirillum</taxon>
    </lineage>
</organism>
<evidence type="ECO:0000313" key="11">
    <source>
        <dbReference type="Proteomes" id="UP000886829"/>
    </source>
</evidence>
<keyword evidence="4 10" id="KW-0548">Nucleotidyltransferase</keyword>
<comment type="catalytic activity">
    <reaction evidence="7">
        <text>DNA(n) + a 2'-deoxyribonucleoside 5'-triphosphate = DNA(n+1) + diphosphate</text>
        <dbReference type="Rhea" id="RHEA:22508"/>
        <dbReference type="Rhea" id="RHEA-COMP:17339"/>
        <dbReference type="Rhea" id="RHEA-COMP:17340"/>
        <dbReference type="ChEBI" id="CHEBI:33019"/>
        <dbReference type="ChEBI" id="CHEBI:61560"/>
        <dbReference type="ChEBI" id="CHEBI:173112"/>
        <dbReference type="EC" id="2.7.7.7"/>
    </reaction>
</comment>
<feature type="region of interest" description="Disordered" evidence="8">
    <location>
        <begin position="21"/>
        <end position="42"/>
    </location>
</feature>
<dbReference type="InterPro" id="IPR003141">
    <property type="entry name" value="Pol/His_phosphatase_N"/>
</dbReference>
<keyword evidence="5" id="KW-0235">DNA replication</keyword>
<evidence type="ECO:0000313" key="10">
    <source>
        <dbReference type="EMBL" id="HIX57610.1"/>
    </source>
</evidence>
<dbReference type="Gene3D" id="1.10.10.1600">
    <property type="entry name" value="Bacterial DNA polymerase III alpha subunit, thumb domain"/>
    <property type="match status" value="1"/>
</dbReference>
<dbReference type="EMBL" id="DXEV01000180">
    <property type="protein sequence ID" value="HIX57610.1"/>
    <property type="molecule type" value="Genomic_DNA"/>
</dbReference>
<dbReference type="CDD" id="cd04485">
    <property type="entry name" value="DnaE_OBF"/>
    <property type="match status" value="1"/>
</dbReference>
<dbReference type="Pfam" id="PF17657">
    <property type="entry name" value="DNA_pol3_finger"/>
    <property type="match status" value="1"/>
</dbReference>
<dbReference type="NCBIfam" id="TIGR00594">
    <property type="entry name" value="polc"/>
    <property type="match status" value="1"/>
</dbReference>
<dbReference type="InterPro" id="IPR004013">
    <property type="entry name" value="PHP_dom"/>
</dbReference>
<dbReference type="Gene3D" id="3.20.20.140">
    <property type="entry name" value="Metal-dependent hydrolases"/>
    <property type="match status" value="1"/>
</dbReference>
<dbReference type="GO" id="GO:0003887">
    <property type="term" value="F:DNA-directed DNA polymerase activity"/>
    <property type="evidence" value="ECO:0007669"/>
    <property type="project" value="UniProtKB-KW"/>
</dbReference>
<evidence type="ECO:0000256" key="4">
    <source>
        <dbReference type="ARBA" id="ARBA00022695"/>
    </source>
</evidence>
<keyword evidence="3 10" id="KW-0808">Transferase</keyword>
<proteinExistence type="predicted"/>
<evidence type="ECO:0000256" key="5">
    <source>
        <dbReference type="ARBA" id="ARBA00022705"/>
    </source>
</evidence>
<evidence type="ECO:0000259" key="9">
    <source>
        <dbReference type="SMART" id="SM00481"/>
    </source>
</evidence>
<dbReference type="InterPro" id="IPR041931">
    <property type="entry name" value="DNA_pol3_alpha_thumb_dom"/>
</dbReference>
<evidence type="ECO:0000256" key="2">
    <source>
        <dbReference type="ARBA" id="ARBA00019114"/>
    </source>
</evidence>
<dbReference type="InterPro" id="IPR011708">
    <property type="entry name" value="DNA_pol3_alpha_NTPase_dom"/>
</dbReference>
<feature type="compositionally biased region" description="Basic and acidic residues" evidence="8">
    <location>
        <begin position="28"/>
        <end position="42"/>
    </location>
</feature>
<comment type="caution">
    <text evidence="10">The sequence shown here is derived from an EMBL/GenBank/DDBJ whole genome shotgun (WGS) entry which is preliminary data.</text>
</comment>
<evidence type="ECO:0000256" key="6">
    <source>
        <dbReference type="ARBA" id="ARBA00022932"/>
    </source>
</evidence>
<evidence type="ECO:0000256" key="1">
    <source>
        <dbReference type="ARBA" id="ARBA00012417"/>
    </source>
</evidence>